<accession>A0A1A6GIR4</accession>
<evidence type="ECO:0000313" key="2">
    <source>
        <dbReference type="EMBL" id="OBS66106.1"/>
    </source>
</evidence>
<dbReference type="EMBL" id="LZPO01087503">
    <property type="protein sequence ID" value="OBS66106.1"/>
    <property type="molecule type" value="Genomic_DNA"/>
</dbReference>
<protein>
    <submittedName>
        <fullName evidence="2">Uncharacterized protein</fullName>
    </submittedName>
</protein>
<dbReference type="SUPFAM" id="SSF53067">
    <property type="entry name" value="Actin-like ATPase domain"/>
    <property type="match status" value="1"/>
</dbReference>
<evidence type="ECO:0000256" key="1">
    <source>
        <dbReference type="SAM" id="MobiDB-lite"/>
    </source>
</evidence>
<reference evidence="2 3" key="1">
    <citation type="submission" date="2016-06" db="EMBL/GenBank/DDBJ databases">
        <title>The Draft Genome Sequence and Annotation of the Desert Woodrat Neotoma lepida.</title>
        <authorList>
            <person name="Campbell M."/>
            <person name="Oakeson K.F."/>
            <person name="Yandell M."/>
            <person name="Halpert J.R."/>
            <person name="Dearing D."/>
        </authorList>
    </citation>
    <scope>NUCLEOTIDE SEQUENCE [LARGE SCALE GENOMIC DNA]</scope>
    <source>
        <strain evidence="2">417</strain>
        <tissue evidence="2">Liver</tissue>
    </source>
</reference>
<dbReference type="OrthoDB" id="5132116at2759"/>
<feature type="non-terminal residue" evidence="2">
    <location>
        <position position="68"/>
    </location>
</feature>
<sequence length="68" mass="7818">GSFRSMRPSARLLHREHTGQESVQLERKYSVWIGALILVSLSTFQQIRISKQESDESSPSIASRWTEQ</sequence>
<gene>
    <name evidence="2" type="ORF">A6R68_05354</name>
</gene>
<feature type="region of interest" description="Disordered" evidence="1">
    <location>
        <begin position="1"/>
        <end position="22"/>
    </location>
</feature>
<comment type="caution">
    <text evidence="2">The sequence shown here is derived from an EMBL/GenBank/DDBJ whole genome shotgun (WGS) entry which is preliminary data.</text>
</comment>
<name>A0A1A6GIR4_NEOLE</name>
<proteinExistence type="predicted"/>
<evidence type="ECO:0000313" key="3">
    <source>
        <dbReference type="Proteomes" id="UP000092124"/>
    </source>
</evidence>
<dbReference type="Proteomes" id="UP000092124">
    <property type="component" value="Unassembled WGS sequence"/>
</dbReference>
<feature type="non-terminal residue" evidence="2">
    <location>
        <position position="1"/>
    </location>
</feature>
<dbReference type="InterPro" id="IPR004000">
    <property type="entry name" value="Actin"/>
</dbReference>
<dbReference type="AlphaFoldDB" id="A0A1A6GIR4"/>
<feature type="compositionally biased region" description="Basic and acidic residues" evidence="1">
    <location>
        <begin position="13"/>
        <end position="22"/>
    </location>
</feature>
<feature type="compositionally biased region" description="Polar residues" evidence="1">
    <location>
        <begin position="57"/>
        <end position="68"/>
    </location>
</feature>
<dbReference type="Pfam" id="PF00022">
    <property type="entry name" value="Actin"/>
    <property type="match status" value="1"/>
</dbReference>
<feature type="region of interest" description="Disordered" evidence="1">
    <location>
        <begin position="49"/>
        <end position="68"/>
    </location>
</feature>
<dbReference type="InterPro" id="IPR043129">
    <property type="entry name" value="ATPase_NBD"/>
</dbReference>
<dbReference type="STRING" id="56216.A0A1A6GIR4"/>
<organism evidence="2 3">
    <name type="scientific">Neotoma lepida</name>
    <name type="common">Desert woodrat</name>
    <dbReference type="NCBI Taxonomy" id="56216"/>
    <lineage>
        <taxon>Eukaryota</taxon>
        <taxon>Metazoa</taxon>
        <taxon>Chordata</taxon>
        <taxon>Craniata</taxon>
        <taxon>Vertebrata</taxon>
        <taxon>Euteleostomi</taxon>
        <taxon>Mammalia</taxon>
        <taxon>Eutheria</taxon>
        <taxon>Euarchontoglires</taxon>
        <taxon>Glires</taxon>
        <taxon>Rodentia</taxon>
        <taxon>Myomorpha</taxon>
        <taxon>Muroidea</taxon>
        <taxon>Cricetidae</taxon>
        <taxon>Neotominae</taxon>
        <taxon>Neotoma</taxon>
    </lineage>
</organism>
<keyword evidence="3" id="KW-1185">Reference proteome</keyword>
<dbReference type="Gene3D" id="3.30.420.40">
    <property type="match status" value="1"/>
</dbReference>